<evidence type="ECO:0000313" key="3">
    <source>
        <dbReference type="Proteomes" id="UP000606974"/>
    </source>
</evidence>
<dbReference type="Proteomes" id="UP000606974">
    <property type="component" value="Unassembled WGS sequence"/>
</dbReference>
<sequence length="126" mass="13830">MIRSDPASPARQGVYHLPGQLVRSTEPATELPDDTPGGGPKMPYPSPASTSRKSDLPSPTHHFLSESLLDATLLSDSPLITLHKDIIQQSTIRNGSNAYYVRETQLVPLLGFWPLNPVMWAVRSNK</sequence>
<accession>A0A8H7E0U6</accession>
<proteinExistence type="predicted"/>
<evidence type="ECO:0000256" key="1">
    <source>
        <dbReference type="SAM" id="MobiDB-lite"/>
    </source>
</evidence>
<gene>
    <name evidence="2" type="ORF">GJ744_006291</name>
</gene>
<comment type="caution">
    <text evidence="2">The sequence shown here is derived from an EMBL/GenBank/DDBJ whole genome shotgun (WGS) entry which is preliminary data.</text>
</comment>
<dbReference type="EMBL" id="JAACFV010000284">
    <property type="protein sequence ID" value="KAF7502256.1"/>
    <property type="molecule type" value="Genomic_DNA"/>
</dbReference>
<organism evidence="2 3">
    <name type="scientific">Endocarpon pusillum</name>
    <dbReference type="NCBI Taxonomy" id="364733"/>
    <lineage>
        <taxon>Eukaryota</taxon>
        <taxon>Fungi</taxon>
        <taxon>Dikarya</taxon>
        <taxon>Ascomycota</taxon>
        <taxon>Pezizomycotina</taxon>
        <taxon>Eurotiomycetes</taxon>
        <taxon>Chaetothyriomycetidae</taxon>
        <taxon>Verrucariales</taxon>
        <taxon>Verrucariaceae</taxon>
        <taxon>Endocarpon</taxon>
    </lineage>
</organism>
<name>A0A8H7E0U6_9EURO</name>
<dbReference type="AlphaFoldDB" id="A0A8H7E0U6"/>
<protein>
    <submittedName>
        <fullName evidence="2">Uncharacterized protein</fullName>
    </submittedName>
</protein>
<feature type="region of interest" description="Disordered" evidence="1">
    <location>
        <begin position="1"/>
        <end position="60"/>
    </location>
</feature>
<keyword evidence="3" id="KW-1185">Reference proteome</keyword>
<evidence type="ECO:0000313" key="2">
    <source>
        <dbReference type="EMBL" id="KAF7502256.1"/>
    </source>
</evidence>
<reference evidence="2" key="1">
    <citation type="submission" date="2020-02" db="EMBL/GenBank/DDBJ databases">
        <authorList>
            <person name="Palmer J.M."/>
        </authorList>
    </citation>
    <scope>NUCLEOTIDE SEQUENCE</scope>
    <source>
        <strain evidence="2">EPUS1.4</strain>
        <tissue evidence="2">Thallus</tissue>
    </source>
</reference>